<evidence type="ECO:0000313" key="2">
    <source>
        <dbReference type="Proteomes" id="UP000576260"/>
    </source>
</evidence>
<accession>A0A7H1C0M4</accession>
<dbReference type="Proteomes" id="UP000576260">
    <property type="component" value="Chromosome"/>
</dbReference>
<evidence type="ECO:0000313" key="1">
    <source>
        <dbReference type="EMBL" id="QNS14529.1"/>
    </source>
</evidence>
<dbReference type="EMBL" id="CP061280">
    <property type="protein sequence ID" value="QNS14529.1"/>
    <property type="molecule type" value="Genomic_DNA"/>
</dbReference>
<reference evidence="1 2" key="1">
    <citation type="submission" date="2020-09" db="EMBL/GenBank/DDBJ databases">
        <title>Mannheimia bovis sp.nov., isolated from a cow.</title>
        <authorList>
            <person name="Li F."/>
        </authorList>
    </citation>
    <scope>NUCLEOTIDE SEQUENCE [LARGE SCALE GENOMIC DNA]</scope>
    <source>
        <strain evidence="1 2">ZY190616</strain>
    </source>
</reference>
<organism evidence="1 2">
    <name type="scientific">Mannheimia bovis</name>
    <dbReference type="NCBI Taxonomy" id="2770636"/>
    <lineage>
        <taxon>Bacteria</taxon>
        <taxon>Pseudomonadati</taxon>
        <taxon>Pseudomonadota</taxon>
        <taxon>Gammaproteobacteria</taxon>
        <taxon>Pasteurellales</taxon>
        <taxon>Pasteurellaceae</taxon>
        <taxon>Mannheimia</taxon>
    </lineage>
</organism>
<gene>
    <name evidence="1" type="ORF">ICJ55_07100</name>
</gene>
<dbReference type="AlphaFoldDB" id="A0A7H1C0M4"/>
<sequence>MIVTQIITVTPEMAKEWLEKHNNQNRSLNIERAKVYRDIILSNNWVVTHQGIAFSDDGNLIDGQHRLKGIELSGVAVEVMVTKGLQFCDTKAIDNGRVRSMQDQLRIAGYSELSTMGAAILKILADKGNANPPNIFRYEDYFLRNRKTVLFGQRLGKTAKKSITSAPILAALAICSLYYGEEDVERFMNMLVTGIMPDDRKAGDVTAIKFREHLLSSSSSSGSHGNSERKKLMKKTMRAFKNYAEGKVIKQIKQPEEFDFKIPD</sequence>
<proteinExistence type="predicted"/>
<protein>
    <recommendedName>
        <fullName evidence="3">DGQHR domain-containing protein</fullName>
    </recommendedName>
</protein>
<dbReference type="RefSeq" id="WP_025217133.1">
    <property type="nucleotide sequence ID" value="NZ_CP061280.1"/>
</dbReference>
<name>A0A7H1C0M4_9PAST</name>
<dbReference type="KEGG" id="mbos:ICJ55_07100"/>
<evidence type="ECO:0008006" key="3">
    <source>
        <dbReference type="Google" id="ProtNLM"/>
    </source>
</evidence>
<keyword evidence="2" id="KW-1185">Reference proteome</keyword>